<dbReference type="SUPFAM" id="SSF54928">
    <property type="entry name" value="RNA-binding domain, RBD"/>
    <property type="match status" value="1"/>
</dbReference>
<dbReference type="GO" id="GO:0003723">
    <property type="term" value="F:RNA binding"/>
    <property type="evidence" value="ECO:0007669"/>
    <property type="project" value="InterPro"/>
</dbReference>
<evidence type="ECO:0000313" key="2">
    <source>
        <dbReference type="EMBL" id="TVU43991.1"/>
    </source>
</evidence>
<evidence type="ECO:0000313" key="3">
    <source>
        <dbReference type="Proteomes" id="UP000324897"/>
    </source>
</evidence>
<feature type="domain" description="RRM" evidence="1">
    <location>
        <begin position="10"/>
        <end position="40"/>
    </location>
</feature>
<dbReference type="AlphaFoldDB" id="A0A5J9W7L8"/>
<dbReference type="Pfam" id="PF00076">
    <property type="entry name" value="RRM_1"/>
    <property type="match status" value="1"/>
</dbReference>
<dbReference type="Gene3D" id="3.30.70.330">
    <property type="match status" value="1"/>
</dbReference>
<dbReference type="InterPro" id="IPR035979">
    <property type="entry name" value="RBD_domain_sf"/>
</dbReference>
<sequence>MAEVEEYRCFIGNLSWSTTDESLRDAFGKFGKVTEAKYCVATASSILNCDYGVLVLGHAHQRRLHRGVVLQRLPAAIRINPTSAAGAGHRFAMVSASAAAHLYRQTRWWTKTQISRRARLMPGHIRGPLPNPRKLYGLSVCCTETQIRQHPPWAMMQVQFAAKLTSNLSGSNRSGSAKTAGSWWMDTTSRFTEVPFLISCPASITHFSQKQYTSVGELRLTRSFSRTSGFSPRNLMSHVRPAVVVSCPATSRVRMLSLSCESVSLSVSSPAPSLACFLRSVWRKSFRTSPPSLLLDITESSISYIRPRWKAVPGSLRGKDAKEDEMTLKLARNFSCSSPSGSKLISMLAITFNVN</sequence>
<organism evidence="2 3">
    <name type="scientific">Eragrostis curvula</name>
    <name type="common">weeping love grass</name>
    <dbReference type="NCBI Taxonomy" id="38414"/>
    <lineage>
        <taxon>Eukaryota</taxon>
        <taxon>Viridiplantae</taxon>
        <taxon>Streptophyta</taxon>
        <taxon>Embryophyta</taxon>
        <taxon>Tracheophyta</taxon>
        <taxon>Spermatophyta</taxon>
        <taxon>Magnoliopsida</taxon>
        <taxon>Liliopsida</taxon>
        <taxon>Poales</taxon>
        <taxon>Poaceae</taxon>
        <taxon>PACMAD clade</taxon>
        <taxon>Chloridoideae</taxon>
        <taxon>Eragrostideae</taxon>
        <taxon>Eragrostidinae</taxon>
        <taxon>Eragrostis</taxon>
    </lineage>
</organism>
<dbReference type="Gramene" id="TVU43991">
    <property type="protein sequence ID" value="TVU43991"/>
    <property type="gene ID" value="EJB05_03413"/>
</dbReference>
<gene>
    <name evidence="2" type="ORF">EJB05_03413</name>
</gene>
<reference evidence="2 3" key="1">
    <citation type="journal article" date="2019" name="Sci. Rep.">
        <title>A high-quality genome of Eragrostis curvula grass provides insights into Poaceae evolution and supports new strategies to enhance forage quality.</title>
        <authorList>
            <person name="Carballo J."/>
            <person name="Santos B.A.C.M."/>
            <person name="Zappacosta D."/>
            <person name="Garbus I."/>
            <person name="Selva J.P."/>
            <person name="Gallo C.A."/>
            <person name="Diaz A."/>
            <person name="Albertini E."/>
            <person name="Caccamo M."/>
            <person name="Echenique V."/>
        </authorList>
    </citation>
    <scope>NUCLEOTIDE SEQUENCE [LARGE SCALE GENOMIC DNA]</scope>
    <source>
        <strain evidence="3">cv. Victoria</strain>
        <tissue evidence="2">Leaf</tissue>
    </source>
</reference>
<dbReference type="Proteomes" id="UP000324897">
    <property type="component" value="Chromosome 5"/>
</dbReference>
<evidence type="ECO:0000259" key="1">
    <source>
        <dbReference type="Pfam" id="PF00076"/>
    </source>
</evidence>
<accession>A0A5J9W7L8</accession>
<comment type="caution">
    <text evidence="2">The sequence shown here is derived from an EMBL/GenBank/DDBJ whole genome shotgun (WGS) entry which is preliminary data.</text>
</comment>
<dbReference type="InterPro" id="IPR000504">
    <property type="entry name" value="RRM_dom"/>
</dbReference>
<keyword evidence="3" id="KW-1185">Reference proteome</keyword>
<dbReference type="EMBL" id="RWGY01000004">
    <property type="protein sequence ID" value="TVU43991.1"/>
    <property type="molecule type" value="Genomic_DNA"/>
</dbReference>
<dbReference type="InterPro" id="IPR012677">
    <property type="entry name" value="Nucleotide-bd_a/b_plait_sf"/>
</dbReference>
<dbReference type="OrthoDB" id="266020at2759"/>
<name>A0A5J9W7L8_9POAL</name>
<protein>
    <recommendedName>
        <fullName evidence="1">RRM domain-containing protein</fullName>
    </recommendedName>
</protein>
<proteinExistence type="predicted"/>